<reference evidence="1" key="1">
    <citation type="submission" date="2018-02" db="EMBL/GenBank/DDBJ databases">
        <title>Rhizophora mucronata_Transcriptome.</title>
        <authorList>
            <person name="Meera S.P."/>
            <person name="Sreeshan A."/>
            <person name="Augustine A."/>
        </authorList>
    </citation>
    <scope>NUCLEOTIDE SEQUENCE</scope>
    <source>
        <tissue evidence="1">Leaf</tissue>
    </source>
</reference>
<protein>
    <submittedName>
        <fullName evidence="1">Uncharacterized protein</fullName>
    </submittedName>
</protein>
<evidence type="ECO:0000313" key="1">
    <source>
        <dbReference type="EMBL" id="MBX59711.1"/>
    </source>
</evidence>
<proteinExistence type="predicted"/>
<organism evidence="1">
    <name type="scientific">Rhizophora mucronata</name>
    <name type="common">Asiatic mangrove</name>
    <dbReference type="NCBI Taxonomy" id="61149"/>
    <lineage>
        <taxon>Eukaryota</taxon>
        <taxon>Viridiplantae</taxon>
        <taxon>Streptophyta</taxon>
        <taxon>Embryophyta</taxon>
        <taxon>Tracheophyta</taxon>
        <taxon>Spermatophyta</taxon>
        <taxon>Magnoliopsida</taxon>
        <taxon>eudicotyledons</taxon>
        <taxon>Gunneridae</taxon>
        <taxon>Pentapetalae</taxon>
        <taxon>rosids</taxon>
        <taxon>fabids</taxon>
        <taxon>Malpighiales</taxon>
        <taxon>Rhizophoraceae</taxon>
        <taxon>Rhizophora</taxon>
    </lineage>
</organism>
<dbReference type="AlphaFoldDB" id="A0A2P2PY93"/>
<dbReference type="EMBL" id="GGEC01079227">
    <property type="protein sequence ID" value="MBX59711.1"/>
    <property type="molecule type" value="Transcribed_RNA"/>
</dbReference>
<accession>A0A2P2PY93</accession>
<name>A0A2P2PY93_RHIMU</name>
<sequence>MLEVGIEGIKMASQHSELQALINIRS</sequence>